<feature type="transmembrane region" description="Helical" evidence="1">
    <location>
        <begin position="34"/>
        <end position="59"/>
    </location>
</feature>
<dbReference type="Proteomes" id="UP000278886">
    <property type="component" value="Chromosome"/>
</dbReference>
<dbReference type="EMBL" id="CP032630">
    <property type="protein sequence ID" value="AYF98098.1"/>
    <property type="molecule type" value="Genomic_DNA"/>
</dbReference>
<feature type="transmembrane region" description="Helical" evidence="1">
    <location>
        <begin position="65"/>
        <end position="86"/>
    </location>
</feature>
<reference evidence="3" key="1">
    <citation type="submission" date="2018-09" db="EMBL/GenBank/DDBJ databases">
        <title>Genome sequencing of strain 2DFWR-13.</title>
        <authorList>
            <person name="Heo J."/>
            <person name="Kim S.-J."/>
            <person name="Kwon S.-W."/>
        </authorList>
    </citation>
    <scope>NUCLEOTIDE SEQUENCE [LARGE SCALE GENOMIC DNA]</scope>
    <source>
        <strain evidence="3">2DFWR-13</strain>
    </source>
</reference>
<dbReference type="RefSeq" id="WP_120762445.1">
    <property type="nucleotide sequence ID" value="NZ_CP032630.1"/>
</dbReference>
<sequence>MSDGLQIFDAPQDAVVDDGPAPERHRRRPRWPGALAGGIAILMVLSWALGLVLLSTGLFELGVGLSISAVLLSGIAVVAGAVAVIFNWGRGWGVAAIAVGVLLNPVVLTYLLGLMGVL</sequence>
<dbReference type="AlphaFoldDB" id="A0A387B8K9"/>
<gene>
    <name evidence="2" type="ORF">D7I47_07410</name>
</gene>
<keyword evidence="3" id="KW-1185">Reference proteome</keyword>
<name>A0A387B8K9_9MICO</name>
<evidence type="ECO:0000313" key="3">
    <source>
        <dbReference type="Proteomes" id="UP000278886"/>
    </source>
</evidence>
<protein>
    <submittedName>
        <fullName evidence="2">Uncharacterized protein</fullName>
    </submittedName>
</protein>
<proteinExistence type="predicted"/>
<feature type="transmembrane region" description="Helical" evidence="1">
    <location>
        <begin position="93"/>
        <end position="113"/>
    </location>
</feature>
<accession>A0A387B8K9</accession>
<keyword evidence="1" id="KW-1133">Transmembrane helix</keyword>
<dbReference type="KEGG" id="lyd:D7I47_07410"/>
<keyword evidence="1" id="KW-0812">Transmembrane</keyword>
<evidence type="ECO:0000256" key="1">
    <source>
        <dbReference type="SAM" id="Phobius"/>
    </source>
</evidence>
<dbReference type="OrthoDB" id="5118982at2"/>
<organism evidence="2 3">
    <name type="scientific">Protaetiibacter intestinalis</name>
    <dbReference type="NCBI Taxonomy" id="2419774"/>
    <lineage>
        <taxon>Bacteria</taxon>
        <taxon>Bacillati</taxon>
        <taxon>Actinomycetota</taxon>
        <taxon>Actinomycetes</taxon>
        <taxon>Micrococcales</taxon>
        <taxon>Microbacteriaceae</taxon>
        <taxon>Protaetiibacter</taxon>
    </lineage>
</organism>
<keyword evidence="1" id="KW-0472">Membrane</keyword>
<evidence type="ECO:0000313" key="2">
    <source>
        <dbReference type="EMBL" id="AYF98098.1"/>
    </source>
</evidence>